<keyword evidence="1" id="KW-0812">Transmembrane</keyword>
<dbReference type="AlphaFoldDB" id="A0A411YEC6"/>
<dbReference type="EMBL" id="CP036402">
    <property type="protein sequence ID" value="QBI19569.1"/>
    <property type="molecule type" value="Genomic_DNA"/>
</dbReference>
<keyword evidence="4" id="KW-1185">Reference proteome</keyword>
<evidence type="ECO:0000256" key="1">
    <source>
        <dbReference type="SAM" id="Phobius"/>
    </source>
</evidence>
<sequence length="160" mass="16850">MRLTRLCLAVLAAAQLYTGVWALAAPASFYADFPGFGSAWVAPDGPFNHHLVVDAGAGFLATGLALAVAAAWPHWWARLVSLVAYLAHALPHLAYHVVDPPGALPPLERALSWGLLAVGAAAATALLAWTVRTRERDLAPVSRRACTCPPDPTSGPRTRA</sequence>
<proteinExistence type="predicted"/>
<gene>
    <name evidence="3" type="ORF">ER308_08400</name>
</gene>
<feature type="transmembrane region" description="Helical" evidence="1">
    <location>
        <begin position="110"/>
        <end position="129"/>
    </location>
</feature>
<feature type="chain" id="PRO_5019491279" evidence="2">
    <location>
        <begin position="25"/>
        <end position="160"/>
    </location>
</feature>
<reference evidence="3 4" key="1">
    <citation type="submission" date="2019-01" db="EMBL/GenBank/DDBJ databases">
        <title>Egibacter rhizosphaerae EGI 80759T.</title>
        <authorList>
            <person name="Chen D.-D."/>
            <person name="Tian Y."/>
            <person name="Jiao J.-Y."/>
            <person name="Zhang X.-T."/>
            <person name="Zhang Y.-G."/>
            <person name="Zhang Y."/>
            <person name="Xiao M."/>
            <person name="Shu W.-S."/>
            <person name="Li W.-J."/>
        </authorList>
    </citation>
    <scope>NUCLEOTIDE SEQUENCE [LARGE SCALE GENOMIC DNA]</scope>
    <source>
        <strain evidence="3 4">EGI 80759</strain>
    </source>
</reference>
<feature type="transmembrane region" description="Helical" evidence="1">
    <location>
        <begin position="48"/>
        <end position="72"/>
    </location>
</feature>
<dbReference type="Proteomes" id="UP000291469">
    <property type="component" value="Chromosome"/>
</dbReference>
<evidence type="ECO:0000313" key="4">
    <source>
        <dbReference type="Proteomes" id="UP000291469"/>
    </source>
</evidence>
<feature type="signal peptide" evidence="2">
    <location>
        <begin position="1"/>
        <end position="24"/>
    </location>
</feature>
<dbReference type="KEGG" id="erz:ER308_08400"/>
<evidence type="ECO:0000256" key="2">
    <source>
        <dbReference type="SAM" id="SignalP"/>
    </source>
</evidence>
<accession>A0A411YEC6</accession>
<dbReference type="RefSeq" id="WP_131154566.1">
    <property type="nucleotide sequence ID" value="NZ_CP036402.1"/>
</dbReference>
<keyword evidence="2" id="KW-0732">Signal</keyword>
<evidence type="ECO:0000313" key="3">
    <source>
        <dbReference type="EMBL" id="QBI19569.1"/>
    </source>
</evidence>
<feature type="transmembrane region" description="Helical" evidence="1">
    <location>
        <begin position="79"/>
        <end position="98"/>
    </location>
</feature>
<dbReference type="OrthoDB" id="74134at2"/>
<keyword evidence="1" id="KW-0472">Membrane</keyword>
<keyword evidence="1" id="KW-1133">Transmembrane helix</keyword>
<protein>
    <submittedName>
        <fullName evidence="3">Uncharacterized protein</fullName>
    </submittedName>
</protein>
<organism evidence="3 4">
    <name type="scientific">Egibacter rhizosphaerae</name>
    <dbReference type="NCBI Taxonomy" id="1670831"/>
    <lineage>
        <taxon>Bacteria</taxon>
        <taxon>Bacillati</taxon>
        <taxon>Actinomycetota</taxon>
        <taxon>Nitriliruptoria</taxon>
        <taxon>Egibacterales</taxon>
        <taxon>Egibacteraceae</taxon>
        <taxon>Egibacter</taxon>
    </lineage>
</organism>
<name>A0A411YEC6_9ACTN</name>